<keyword evidence="2" id="KW-0472">Membrane</keyword>
<dbReference type="RefSeq" id="WP_154322815.1">
    <property type="nucleotide sequence ID" value="NZ_CAMDTP010000016.1"/>
</dbReference>
<feature type="transmembrane region" description="Helical" evidence="2">
    <location>
        <begin position="66"/>
        <end position="86"/>
    </location>
</feature>
<dbReference type="InterPro" id="IPR019277">
    <property type="entry name" value="DUF2304"/>
</dbReference>
<proteinExistence type="predicted"/>
<keyword evidence="2" id="KW-1133">Transmembrane helix</keyword>
<keyword evidence="2" id="KW-0812">Transmembrane</keyword>
<feature type="transmembrane region" description="Helical" evidence="2">
    <location>
        <begin position="6"/>
        <end position="23"/>
    </location>
</feature>
<name>A0A844F7V4_CLOSV</name>
<dbReference type="EMBL" id="VUMB01000050">
    <property type="protein sequence ID" value="MSS41773.1"/>
    <property type="molecule type" value="Genomic_DNA"/>
</dbReference>
<reference evidence="3 4" key="1">
    <citation type="submission" date="2019-08" db="EMBL/GenBank/DDBJ databases">
        <title>In-depth cultivation of the pig gut microbiome towards novel bacterial diversity and tailored functional studies.</title>
        <authorList>
            <person name="Wylensek D."/>
            <person name="Hitch T.C.A."/>
            <person name="Clavel T."/>
        </authorList>
    </citation>
    <scope>NUCLEOTIDE SEQUENCE [LARGE SCALE GENOMIC DNA]</scope>
    <source>
        <strain evidence="3 4">BL-389-WT-3D</strain>
    </source>
</reference>
<evidence type="ECO:0000313" key="3">
    <source>
        <dbReference type="EMBL" id="MSS41773.1"/>
    </source>
</evidence>
<dbReference type="Proteomes" id="UP000462363">
    <property type="component" value="Unassembled WGS sequence"/>
</dbReference>
<comment type="caution">
    <text evidence="3">The sequence shown here is derived from an EMBL/GenBank/DDBJ whole genome shotgun (WGS) entry which is preliminary data.</text>
</comment>
<dbReference type="AlphaFoldDB" id="A0A844F7V4"/>
<gene>
    <name evidence="3" type="ORF">FYJ37_15905</name>
</gene>
<accession>A0A844F7V4</accession>
<evidence type="ECO:0000256" key="1">
    <source>
        <dbReference type="SAM" id="MobiDB-lite"/>
    </source>
</evidence>
<sequence>MDVSGLLRILLIVSAVLLLIFMLKRIRYAKLKIEYAVFWIAFAAVLVIMGVFPQLCYIISDFIGFQSPISMVFLIIIFVMIVKMFFMTLEISNLENKVDNLTQQIAIDRKQDKDERKTESKLNGDKIDQV</sequence>
<evidence type="ECO:0000256" key="2">
    <source>
        <dbReference type="SAM" id="Phobius"/>
    </source>
</evidence>
<evidence type="ECO:0000313" key="4">
    <source>
        <dbReference type="Proteomes" id="UP000462363"/>
    </source>
</evidence>
<dbReference type="Pfam" id="PF10066">
    <property type="entry name" value="DUF2304"/>
    <property type="match status" value="1"/>
</dbReference>
<feature type="transmembrane region" description="Helical" evidence="2">
    <location>
        <begin position="35"/>
        <end position="60"/>
    </location>
</feature>
<protein>
    <submittedName>
        <fullName evidence="3">DUF2304 domain-containing protein</fullName>
    </submittedName>
</protein>
<feature type="region of interest" description="Disordered" evidence="1">
    <location>
        <begin position="110"/>
        <end position="130"/>
    </location>
</feature>
<organism evidence="3 4">
    <name type="scientific">Clostridium scindens (strain JCM 10418 / VPI 12708)</name>
    <dbReference type="NCBI Taxonomy" id="29347"/>
    <lineage>
        <taxon>Bacteria</taxon>
        <taxon>Bacillati</taxon>
        <taxon>Bacillota</taxon>
        <taxon>Clostridia</taxon>
        <taxon>Lachnospirales</taxon>
        <taxon>Lachnospiraceae</taxon>
    </lineage>
</organism>